<dbReference type="RefSeq" id="WP_156017166.1">
    <property type="nucleotide sequence ID" value="NZ_WGGD01000005.1"/>
</dbReference>
<dbReference type="EMBL" id="WGGD01000005">
    <property type="protein sequence ID" value="MUN29572.1"/>
    <property type="molecule type" value="Genomic_DNA"/>
</dbReference>
<evidence type="ECO:0000313" key="1">
    <source>
        <dbReference type="EMBL" id="MUN29572.1"/>
    </source>
</evidence>
<comment type="caution">
    <text evidence="1">The sequence shown here is derived from an EMBL/GenBank/DDBJ whole genome shotgun (WGS) entry which is preliminary data.</text>
</comment>
<protein>
    <submittedName>
        <fullName evidence="1">Uncharacterized protein</fullName>
    </submittedName>
</protein>
<sequence>MNICKIRDIYVVGIPHVIKGYLQNVVVVYKKGESWIVQIAEHYRTNDKDLSTLLKELMFATTEEDFEEGVERAITKGIKVERIEENKNKWNLPFPKNLVEGKVKLQKEVD</sequence>
<accession>A0A6A9QX05</accession>
<evidence type="ECO:0000313" key="2">
    <source>
        <dbReference type="Proteomes" id="UP000470772"/>
    </source>
</evidence>
<dbReference type="Proteomes" id="UP000470772">
    <property type="component" value="Unassembled WGS sequence"/>
</dbReference>
<reference evidence="1 2" key="1">
    <citation type="submission" date="2019-10" db="EMBL/GenBank/DDBJ databases">
        <title>Sequencing and Assembly of Multiple Reported Metal-Biooxidizing Members of the Extremely Thermoacidophilic Archaeal Family Sulfolobaceae.</title>
        <authorList>
            <person name="Counts J.A."/>
            <person name="Kelly R.M."/>
        </authorList>
    </citation>
    <scope>NUCLEOTIDE SEQUENCE [LARGE SCALE GENOMIC DNA]</scope>
    <source>
        <strain evidence="1 2">DSM 6482</strain>
    </source>
</reference>
<name>A0A6A9QX05_SULME</name>
<proteinExistence type="predicted"/>
<organism evidence="1 2">
    <name type="scientific">Sulfuracidifex metallicus DSM 6482 = JCM 9184</name>
    <dbReference type="NCBI Taxonomy" id="523847"/>
    <lineage>
        <taxon>Archaea</taxon>
        <taxon>Thermoproteota</taxon>
        <taxon>Thermoprotei</taxon>
        <taxon>Sulfolobales</taxon>
        <taxon>Sulfolobaceae</taxon>
        <taxon>Sulfuracidifex</taxon>
    </lineage>
</organism>
<gene>
    <name evidence="1" type="ORF">GC250_09005</name>
</gene>
<dbReference type="AlphaFoldDB" id="A0A6A9QX05"/>
<keyword evidence="2" id="KW-1185">Reference proteome</keyword>